<accession>A0A1G6AVF4</accession>
<sequence length="307" mass="35059">MNIPFVKQATYLSQTTTMQNQLSNQPSSQSKESTKQLKDRLQELKRTPVQNEKAYVGTSVNKQNGYLDLTSTSTTKKNESYKKPTSYNYKEVATKILRAKTSISAGQAVIAAKRKISQIKRQIAAGDGDAEELQVALSHAKRMEIVAKKKKRHLELEELVEHTQKQDEKLQKQEDAAAEIKNCLLDEAKEEITKQEDAIFKERENMLAQAVQEYPEQMLDEMNEMIAEYGEEELKELEELSEIFDQMEIVDPHMSEEGLEKLKRKHRSSEQKDIVKADMEYLKDMIHIAQEKGSQSMGSAMGINIQA</sequence>
<keyword evidence="3" id="KW-1185">Reference proteome</keyword>
<reference evidence="2 3" key="1">
    <citation type="submission" date="2016-10" db="EMBL/GenBank/DDBJ databases">
        <authorList>
            <person name="de Groot N.N."/>
        </authorList>
    </citation>
    <scope>NUCLEOTIDE SEQUENCE [LARGE SCALE GENOMIC DNA]</scope>
    <source>
        <strain evidence="2 3">DSM 3217</strain>
    </source>
</reference>
<name>A0A1G6AVF4_EUBOX</name>
<dbReference type="Proteomes" id="UP000199228">
    <property type="component" value="Unassembled WGS sequence"/>
</dbReference>
<gene>
    <name evidence="2" type="ORF">SAMN02910417_00937</name>
</gene>
<evidence type="ECO:0000313" key="3">
    <source>
        <dbReference type="Proteomes" id="UP000199228"/>
    </source>
</evidence>
<dbReference type="AlphaFoldDB" id="A0A1G6AVF4"/>
<proteinExistence type="predicted"/>
<dbReference type="EMBL" id="FMXR01000007">
    <property type="protein sequence ID" value="SDB12386.1"/>
    <property type="molecule type" value="Genomic_DNA"/>
</dbReference>
<keyword evidence="1" id="KW-0175">Coiled coil</keyword>
<organism evidence="2 3">
    <name type="scientific">Eubacterium oxidoreducens</name>
    <dbReference type="NCBI Taxonomy" id="1732"/>
    <lineage>
        <taxon>Bacteria</taxon>
        <taxon>Bacillati</taxon>
        <taxon>Bacillota</taxon>
        <taxon>Clostridia</taxon>
        <taxon>Eubacteriales</taxon>
        <taxon>Eubacteriaceae</taxon>
        <taxon>Eubacterium</taxon>
    </lineage>
</organism>
<evidence type="ECO:0000256" key="1">
    <source>
        <dbReference type="SAM" id="Coils"/>
    </source>
</evidence>
<dbReference type="RefSeq" id="WP_090172744.1">
    <property type="nucleotide sequence ID" value="NZ_FMXR01000007.1"/>
</dbReference>
<dbReference type="OrthoDB" id="1995567at2"/>
<evidence type="ECO:0000313" key="2">
    <source>
        <dbReference type="EMBL" id="SDB12386.1"/>
    </source>
</evidence>
<protein>
    <submittedName>
        <fullName evidence="2">Uncharacterized protein</fullName>
    </submittedName>
</protein>
<feature type="coiled-coil region" evidence="1">
    <location>
        <begin position="146"/>
        <end position="205"/>
    </location>
</feature>